<sequence length="417" mass="45008">MAVHDLVPPAAVTAAGTAATRAEAGDDAAADLLREGMRLVGSGRLPEAMLLARRMSGAAPADWRGWLLRGLAELRARTVPATARSFARALALGMDPLEAVEARWKTHMLLGDHARAWALSDAVLAGRAPEEFNRPWTPYHTRCVWNGSPLENRRVLVRCYHGLGDSVQFIRYAAVLKARGCTVLVEAQPELLPLLARHPAIDRAVPLGEGDGLDRDAEVESMELFHACRCGPDAAAPVPYLDPGDACPAPLPPADGRMRVGLVWRAGDWDPRRSLTAAELAPVLAVPGVRFVSLQRGAEEDRPPTTLASDASDAGIDTLAATLRCLDLLLTVDTMAAHLAGALGVPAWVLLHAEADWRWGWQGTRTPWYPGLRLFRQRRPGLWDGPVADVVRRLTATARRTGGRWTGTGREGLAGRS</sequence>
<gene>
    <name evidence="1" type="ordered locus">RC1_1681</name>
</gene>
<dbReference type="KEGG" id="rce:RC1_1681"/>
<dbReference type="eggNOG" id="COG0859">
    <property type="taxonomic scope" value="Bacteria"/>
</dbReference>
<dbReference type="AlphaFoldDB" id="B6INI2"/>
<dbReference type="EMBL" id="CP000613">
    <property type="protein sequence ID" value="ACI99079.1"/>
    <property type="molecule type" value="Genomic_DNA"/>
</dbReference>
<dbReference type="OrthoDB" id="6193797at2"/>
<proteinExistence type="predicted"/>
<dbReference type="InterPro" id="IPR011990">
    <property type="entry name" value="TPR-like_helical_dom_sf"/>
</dbReference>
<protein>
    <submittedName>
        <fullName evidence="1">TPR domain protein</fullName>
    </submittedName>
</protein>
<accession>B6INI2</accession>
<dbReference type="Proteomes" id="UP000001591">
    <property type="component" value="Chromosome"/>
</dbReference>
<dbReference type="STRING" id="414684.RC1_1681"/>
<organism evidence="1 2">
    <name type="scientific">Rhodospirillum centenum (strain ATCC 51521 / SW)</name>
    <dbReference type="NCBI Taxonomy" id="414684"/>
    <lineage>
        <taxon>Bacteria</taxon>
        <taxon>Pseudomonadati</taxon>
        <taxon>Pseudomonadota</taxon>
        <taxon>Alphaproteobacteria</taxon>
        <taxon>Rhodospirillales</taxon>
        <taxon>Rhodospirillaceae</taxon>
        <taxon>Rhodospirillum</taxon>
    </lineage>
</organism>
<dbReference type="Gene3D" id="3.40.50.2000">
    <property type="entry name" value="Glycogen Phosphorylase B"/>
    <property type="match status" value="1"/>
</dbReference>
<keyword evidence="2" id="KW-1185">Reference proteome</keyword>
<name>B6INI2_RHOCS</name>
<reference evidence="1 2" key="1">
    <citation type="journal article" date="2010" name="BMC Genomics">
        <title>Metabolic flexibility revealed in the genome of the cyst-forming alpha-1 proteobacterium Rhodospirillum centenum.</title>
        <authorList>
            <person name="Lu Y.K."/>
            <person name="Marden J."/>
            <person name="Han M."/>
            <person name="Swingley W.D."/>
            <person name="Mastrian S.D."/>
            <person name="Chowdhury S.R."/>
            <person name="Hao J."/>
            <person name="Helmy T."/>
            <person name="Kim S."/>
            <person name="Kurdoglu A.A."/>
            <person name="Matthies H.J."/>
            <person name="Rollo D."/>
            <person name="Stothard P."/>
            <person name="Blankenship R.E."/>
            <person name="Bauer C.E."/>
            <person name="Touchman J.W."/>
        </authorList>
    </citation>
    <scope>NUCLEOTIDE SEQUENCE [LARGE SCALE GENOMIC DNA]</scope>
    <source>
        <strain evidence="2">ATCC 51521 / SW</strain>
    </source>
</reference>
<evidence type="ECO:0000313" key="1">
    <source>
        <dbReference type="EMBL" id="ACI99079.1"/>
    </source>
</evidence>
<evidence type="ECO:0000313" key="2">
    <source>
        <dbReference type="Proteomes" id="UP000001591"/>
    </source>
</evidence>
<dbReference type="SUPFAM" id="SSF48452">
    <property type="entry name" value="TPR-like"/>
    <property type="match status" value="1"/>
</dbReference>
<dbReference type="HOGENOM" id="CLU_010140_0_0_5"/>
<dbReference type="RefSeq" id="WP_012566864.1">
    <property type="nucleotide sequence ID" value="NC_011420.2"/>
</dbReference>
<dbReference type="SUPFAM" id="SSF53756">
    <property type="entry name" value="UDP-Glycosyltransferase/glycogen phosphorylase"/>
    <property type="match status" value="1"/>
</dbReference>